<reference evidence="3 4" key="1">
    <citation type="submission" date="2016-07" db="EMBL/GenBank/DDBJ databases">
        <title>Pervasive Adenine N6-methylation of Active Genes in Fungi.</title>
        <authorList>
            <consortium name="DOE Joint Genome Institute"/>
            <person name="Mondo S.J."/>
            <person name="Dannebaum R.O."/>
            <person name="Kuo R.C."/>
            <person name="Labutti K."/>
            <person name="Haridas S."/>
            <person name="Kuo A."/>
            <person name="Salamov A."/>
            <person name="Ahrendt S.R."/>
            <person name="Lipzen A."/>
            <person name="Sullivan W."/>
            <person name="Andreopoulos W.B."/>
            <person name="Clum A."/>
            <person name="Lindquist E."/>
            <person name="Daum C."/>
            <person name="Ramamoorthy G.K."/>
            <person name="Gryganskyi A."/>
            <person name="Culley D."/>
            <person name="Magnuson J.K."/>
            <person name="James T.Y."/>
            <person name="O'Malley M.A."/>
            <person name="Stajich J.E."/>
            <person name="Spatafora J.W."/>
            <person name="Visel A."/>
            <person name="Grigoriev I.V."/>
        </authorList>
    </citation>
    <scope>NUCLEOTIDE SEQUENCE [LARGE SCALE GENOMIC DNA]</scope>
    <source>
        <strain evidence="3 4">JEL800</strain>
    </source>
</reference>
<accession>A0A1Y2CB80</accession>
<keyword evidence="2" id="KW-0472">Membrane</keyword>
<keyword evidence="2" id="KW-1133">Transmembrane helix</keyword>
<gene>
    <name evidence="3" type="ORF">BCR33DRAFT_218704</name>
</gene>
<evidence type="ECO:0000256" key="1">
    <source>
        <dbReference type="SAM" id="MobiDB-lite"/>
    </source>
</evidence>
<keyword evidence="2" id="KW-0812">Transmembrane</keyword>
<dbReference type="Proteomes" id="UP000193642">
    <property type="component" value="Unassembled WGS sequence"/>
</dbReference>
<sequence>MYNHCSISFKLDRRRIFCRRCRDTENRYTTAVQDCLDTFQCVSCKHVHSHAIMGIFACETALLYYSTINGRETLNVAIISSAKSIFDALSLYSYLKYSWLRAESIVDQVFPKLYLYVVVLVKVSPFLFLLEVGSLAATIPFFQKKAIFNNLKLVCQGTSALIALIIISVDIVCLTTFQKFLHKTKQENEAVDERFRIICRHGIAANCLCLLSFVFYVFFLFLELERWLLIVYVHFFLISLILFRMKWALHEEKKRKGIERSSRIKSLKEHSFDVSVTTDIRSQTRDKSYRKGSMNSRQE</sequence>
<dbReference type="AlphaFoldDB" id="A0A1Y2CB80"/>
<feature type="transmembrane region" description="Helical" evidence="2">
    <location>
        <begin position="113"/>
        <end position="139"/>
    </location>
</feature>
<name>A0A1Y2CB80_9FUNG</name>
<feature type="transmembrane region" description="Helical" evidence="2">
    <location>
        <begin position="202"/>
        <end position="221"/>
    </location>
</feature>
<proteinExistence type="predicted"/>
<feature type="region of interest" description="Disordered" evidence="1">
    <location>
        <begin position="274"/>
        <end position="299"/>
    </location>
</feature>
<keyword evidence="4" id="KW-1185">Reference proteome</keyword>
<feature type="transmembrane region" description="Helical" evidence="2">
    <location>
        <begin position="159"/>
        <end position="181"/>
    </location>
</feature>
<dbReference type="EMBL" id="MCGO01000022">
    <property type="protein sequence ID" value="ORY44292.1"/>
    <property type="molecule type" value="Genomic_DNA"/>
</dbReference>
<protein>
    <submittedName>
        <fullName evidence="3">Uncharacterized protein</fullName>
    </submittedName>
</protein>
<evidence type="ECO:0000313" key="3">
    <source>
        <dbReference type="EMBL" id="ORY44292.1"/>
    </source>
</evidence>
<feature type="transmembrane region" description="Helical" evidence="2">
    <location>
        <begin position="227"/>
        <end position="245"/>
    </location>
</feature>
<comment type="caution">
    <text evidence="3">The sequence shown here is derived from an EMBL/GenBank/DDBJ whole genome shotgun (WGS) entry which is preliminary data.</text>
</comment>
<evidence type="ECO:0000313" key="4">
    <source>
        <dbReference type="Proteomes" id="UP000193642"/>
    </source>
</evidence>
<evidence type="ECO:0000256" key="2">
    <source>
        <dbReference type="SAM" id="Phobius"/>
    </source>
</evidence>
<organism evidence="3 4">
    <name type="scientific">Rhizoclosmatium globosum</name>
    <dbReference type="NCBI Taxonomy" id="329046"/>
    <lineage>
        <taxon>Eukaryota</taxon>
        <taxon>Fungi</taxon>
        <taxon>Fungi incertae sedis</taxon>
        <taxon>Chytridiomycota</taxon>
        <taxon>Chytridiomycota incertae sedis</taxon>
        <taxon>Chytridiomycetes</taxon>
        <taxon>Chytridiales</taxon>
        <taxon>Chytriomycetaceae</taxon>
        <taxon>Rhizoclosmatium</taxon>
    </lineage>
</organism>